<feature type="active site" description="Nucleophile" evidence="4">
    <location>
        <position position="642"/>
    </location>
</feature>
<keyword evidence="3 4" id="KW-0949">S-adenosyl-L-methionine</keyword>
<keyword evidence="1 4" id="KW-0489">Methyltransferase</keyword>
<dbReference type="CDD" id="cd02440">
    <property type="entry name" value="AdoMet_MTases"/>
    <property type="match status" value="1"/>
</dbReference>
<dbReference type="SUPFAM" id="SSF50249">
    <property type="entry name" value="Nucleic acid-binding proteins"/>
    <property type="match status" value="1"/>
</dbReference>
<dbReference type="EMBL" id="AMGW01000006">
    <property type="protein sequence ID" value="EXJ56021.1"/>
    <property type="molecule type" value="Genomic_DNA"/>
</dbReference>
<dbReference type="OrthoDB" id="10250660at2759"/>
<dbReference type="STRING" id="1182544.W9VV28"/>
<evidence type="ECO:0008006" key="9">
    <source>
        <dbReference type="Google" id="ProtNLM"/>
    </source>
</evidence>
<dbReference type="Proteomes" id="UP000019473">
    <property type="component" value="Unassembled WGS sequence"/>
</dbReference>
<dbReference type="GO" id="GO:0030697">
    <property type="term" value="F:tRNA (uracil(54)-C5)-methyltransferase activity, S-adenosyl methionine-dependent"/>
    <property type="evidence" value="ECO:0007669"/>
    <property type="project" value="InterPro"/>
</dbReference>
<evidence type="ECO:0000313" key="7">
    <source>
        <dbReference type="EMBL" id="EXJ56021.1"/>
    </source>
</evidence>
<evidence type="ECO:0000256" key="1">
    <source>
        <dbReference type="ARBA" id="ARBA00022603"/>
    </source>
</evidence>
<feature type="binding site" evidence="4">
    <location>
        <position position="526"/>
    </location>
    <ligand>
        <name>S-adenosyl-L-methionine</name>
        <dbReference type="ChEBI" id="CHEBI:59789"/>
    </ligand>
</feature>
<dbReference type="PROSITE" id="PS01230">
    <property type="entry name" value="TRMA_1"/>
    <property type="match status" value="1"/>
</dbReference>
<dbReference type="Gene3D" id="3.40.50.150">
    <property type="entry name" value="Vaccinia Virus protein VP39"/>
    <property type="match status" value="2"/>
</dbReference>
<feature type="compositionally biased region" description="Basic and acidic residues" evidence="6">
    <location>
        <begin position="1"/>
        <end position="17"/>
    </location>
</feature>
<evidence type="ECO:0000256" key="5">
    <source>
        <dbReference type="PROSITE-ProRule" id="PRU10015"/>
    </source>
</evidence>
<feature type="compositionally biased region" description="Polar residues" evidence="6">
    <location>
        <begin position="374"/>
        <end position="385"/>
    </location>
</feature>
<dbReference type="VEuPathDB" id="FungiDB:A1O7_08952"/>
<dbReference type="InterPro" id="IPR012340">
    <property type="entry name" value="NA-bd_OB-fold"/>
</dbReference>
<feature type="binding site" evidence="4">
    <location>
        <position position="505"/>
    </location>
    <ligand>
        <name>S-adenosyl-L-methionine</name>
        <dbReference type="ChEBI" id="CHEBI:59789"/>
    </ligand>
</feature>
<feature type="region of interest" description="Disordered" evidence="6">
    <location>
        <begin position="1"/>
        <end position="51"/>
    </location>
</feature>
<dbReference type="SUPFAM" id="SSF53335">
    <property type="entry name" value="S-adenosyl-L-methionine-dependent methyltransferases"/>
    <property type="match status" value="1"/>
</dbReference>
<name>W9VV28_9EURO</name>
<dbReference type="InterPro" id="IPR010280">
    <property type="entry name" value="U5_MeTrfase_fam"/>
</dbReference>
<feature type="compositionally biased region" description="Low complexity" evidence="6">
    <location>
        <begin position="407"/>
        <end position="418"/>
    </location>
</feature>
<comment type="similarity">
    <text evidence="4">Belongs to the class I-like SAM-binding methyltransferase superfamily. RNA M5U methyltransferase family.</text>
</comment>
<evidence type="ECO:0000256" key="2">
    <source>
        <dbReference type="ARBA" id="ARBA00022679"/>
    </source>
</evidence>
<dbReference type="RefSeq" id="XP_007761131.1">
    <property type="nucleotide sequence ID" value="XM_007762941.1"/>
</dbReference>
<dbReference type="PROSITE" id="PS51622">
    <property type="entry name" value="SAM_MT_RNA_M5U_2"/>
    <property type="match status" value="1"/>
</dbReference>
<dbReference type="GO" id="GO:0008033">
    <property type="term" value="P:tRNA processing"/>
    <property type="evidence" value="ECO:0007669"/>
    <property type="project" value="InterPro"/>
</dbReference>
<dbReference type="InterPro" id="IPR025795">
    <property type="entry name" value="tRNA_(uracil-5-)_MeTrfase"/>
</dbReference>
<protein>
    <recommendedName>
        <fullName evidence="9">TRAM domain-containing protein</fullName>
    </recommendedName>
</protein>
<dbReference type="GeneID" id="19183516"/>
<dbReference type="AlphaFoldDB" id="W9VV28"/>
<feature type="compositionally biased region" description="Basic and acidic residues" evidence="6">
    <location>
        <begin position="105"/>
        <end position="118"/>
    </location>
</feature>
<keyword evidence="2 4" id="KW-0808">Transferase</keyword>
<feature type="compositionally biased region" description="Gly residues" evidence="6">
    <location>
        <begin position="568"/>
        <end position="579"/>
    </location>
</feature>
<comment type="caution">
    <text evidence="7">The sequence shown here is derived from an EMBL/GenBank/DDBJ whole genome shotgun (WGS) entry which is preliminary data.</text>
</comment>
<dbReference type="Pfam" id="PF05958">
    <property type="entry name" value="tRNA_U5-meth_tr"/>
    <property type="match status" value="1"/>
</dbReference>
<feature type="binding site" evidence="4">
    <location>
        <position position="615"/>
    </location>
    <ligand>
        <name>S-adenosyl-L-methionine</name>
        <dbReference type="ChEBI" id="CHEBI:59789"/>
    </ligand>
</feature>
<keyword evidence="8" id="KW-1185">Reference proteome</keyword>
<feature type="binding site" evidence="4">
    <location>
        <position position="461"/>
    </location>
    <ligand>
        <name>S-adenosyl-L-methionine</name>
        <dbReference type="ChEBI" id="CHEBI:59789"/>
    </ligand>
</feature>
<evidence type="ECO:0000256" key="4">
    <source>
        <dbReference type="PROSITE-ProRule" id="PRU01024"/>
    </source>
</evidence>
<evidence type="ECO:0000256" key="6">
    <source>
        <dbReference type="SAM" id="MobiDB-lite"/>
    </source>
</evidence>
<sequence length="701" mass="76634">MQKQKRENGPHNRAGDRMHKRANGPNREPRSVTKRFKEQPGRENTTTGTVEEVLDIEARTLLAKLKLRLGETSSAAGPGAGAGYVERNGKLDEQQGTRTVVNGDTDTHSHSHLRDRAPASHAEPQPQPQTTDLELDLEIQELSSTGDGLAYAPDKNADRDLIHVVPFAVPGDKVTVKTYPQKQPHHRAWTRVDLVKVVTPSPKRAGTTPQCPYFGTCSGCQLQMLPYKDQLAHKKTIVEKAFRHFSNLDPSLVPPVDDTIGSPLEYGYRTKITPHYDGCSRSRPWKEGDAPPPFGFGRKMNQNEGKVLDIEQCPIATEILNAGLKIEREKVARTFWKKRTGTTVLLRESTTREVLPSSTPLEVQREDESGKEAVNSNGTTATITATPDHEQEQDLSSLPLEYPGTPTSTSSSTSSTTTQITYTYGPHHFRDTKTYTSDHHAVTTEHIGPFTFKTAANSFFQNNNSILPTFLAYIRDNILPTPTSTSSSSPSSTDRLPIKYLLDAYCGSGLFSVALASRFSSVLGIDIDEASIRCARDNATINAAVHKYLCGDHSGDGSGKGSKHLRGAGAGGGKDGIGGTATSKESTNLGFIAADAQHIFDDVPFPAAQTVCIIDPPRKGASRDFLRQLCAYGPRRVVYVSCNVHTQARDVGMLVAGVGREDGHSGSQKRWRYEIEKLGGFDFFPQTGHVEGVCFLNRVED</sequence>
<dbReference type="InterPro" id="IPR029063">
    <property type="entry name" value="SAM-dependent_MTases_sf"/>
</dbReference>
<feature type="region of interest" description="Disordered" evidence="6">
    <location>
        <begin position="91"/>
        <end position="129"/>
    </location>
</feature>
<dbReference type="PROSITE" id="PS01231">
    <property type="entry name" value="TRMA_2"/>
    <property type="match status" value="1"/>
</dbReference>
<dbReference type="InterPro" id="IPR030390">
    <property type="entry name" value="MeTrfase_TrmA_AS"/>
</dbReference>
<dbReference type="GO" id="GO:0032259">
    <property type="term" value="P:methylation"/>
    <property type="evidence" value="ECO:0007669"/>
    <property type="project" value="UniProtKB-KW"/>
</dbReference>
<evidence type="ECO:0000256" key="3">
    <source>
        <dbReference type="ARBA" id="ARBA00022691"/>
    </source>
</evidence>
<dbReference type="eggNOG" id="KOG2187">
    <property type="taxonomic scope" value="Eukaryota"/>
</dbReference>
<feature type="region of interest" description="Disordered" evidence="6">
    <location>
        <begin position="348"/>
        <end position="418"/>
    </location>
</feature>
<dbReference type="FunFam" id="2.40.50.140:FF:000201">
    <property type="entry name" value="TRM2p tRNA methyltransferase"/>
    <property type="match status" value="1"/>
</dbReference>
<gene>
    <name evidence="7" type="ORF">A1O7_08952</name>
</gene>
<dbReference type="PANTHER" id="PTHR11061">
    <property type="entry name" value="RNA M5U METHYLTRANSFERASE"/>
    <property type="match status" value="1"/>
</dbReference>
<feature type="active site" evidence="5">
    <location>
        <position position="642"/>
    </location>
</feature>
<proteinExistence type="inferred from homology"/>
<dbReference type="Gene3D" id="2.40.50.140">
    <property type="entry name" value="Nucleic acid-binding proteins"/>
    <property type="match status" value="1"/>
</dbReference>
<reference evidence="7 8" key="1">
    <citation type="submission" date="2013-03" db="EMBL/GenBank/DDBJ databases">
        <title>The Genome Sequence of Cladophialophora yegresii CBS 114405.</title>
        <authorList>
            <consortium name="The Broad Institute Genomics Platform"/>
            <person name="Cuomo C."/>
            <person name="de Hoog S."/>
            <person name="Gorbushina A."/>
            <person name="Walker B."/>
            <person name="Young S.K."/>
            <person name="Zeng Q."/>
            <person name="Gargeya S."/>
            <person name="Fitzgerald M."/>
            <person name="Haas B."/>
            <person name="Abouelleil A."/>
            <person name="Allen A.W."/>
            <person name="Alvarado L."/>
            <person name="Arachchi H.M."/>
            <person name="Berlin A.M."/>
            <person name="Chapman S.B."/>
            <person name="Gainer-Dewar J."/>
            <person name="Goldberg J."/>
            <person name="Griggs A."/>
            <person name="Gujja S."/>
            <person name="Hansen M."/>
            <person name="Howarth C."/>
            <person name="Imamovic A."/>
            <person name="Ireland A."/>
            <person name="Larimer J."/>
            <person name="McCowan C."/>
            <person name="Murphy C."/>
            <person name="Pearson M."/>
            <person name="Poon T.W."/>
            <person name="Priest M."/>
            <person name="Roberts A."/>
            <person name="Saif S."/>
            <person name="Shea T."/>
            <person name="Sisk P."/>
            <person name="Sykes S."/>
            <person name="Wortman J."/>
            <person name="Nusbaum C."/>
            <person name="Birren B."/>
        </authorList>
    </citation>
    <scope>NUCLEOTIDE SEQUENCE [LARGE SCALE GENOMIC DNA]</scope>
    <source>
        <strain evidence="7 8">CBS 114405</strain>
    </source>
</reference>
<feature type="region of interest" description="Disordered" evidence="6">
    <location>
        <begin position="560"/>
        <end position="579"/>
    </location>
</feature>
<dbReference type="GO" id="GO:0009451">
    <property type="term" value="P:RNA modification"/>
    <property type="evidence" value="ECO:0007669"/>
    <property type="project" value="UniProtKB-ARBA"/>
</dbReference>
<feature type="compositionally biased region" description="Basic and acidic residues" evidence="6">
    <location>
        <begin position="27"/>
        <end position="41"/>
    </location>
</feature>
<organism evidence="7 8">
    <name type="scientific">Cladophialophora yegresii CBS 114405</name>
    <dbReference type="NCBI Taxonomy" id="1182544"/>
    <lineage>
        <taxon>Eukaryota</taxon>
        <taxon>Fungi</taxon>
        <taxon>Dikarya</taxon>
        <taxon>Ascomycota</taxon>
        <taxon>Pezizomycotina</taxon>
        <taxon>Eurotiomycetes</taxon>
        <taxon>Chaetothyriomycetidae</taxon>
        <taxon>Chaetothyriales</taxon>
        <taxon>Herpotrichiellaceae</taxon>
        <taxon>Cladophialophora</taxon>
    </lineage>
</organism>
<accession>W9VV28</accession>
<evidence type="ECO:0000313" key="8">
    <source>
        <dbReference type="Proteomes" id="UP000019473"/>
    </source>
</evidence>
<dbReference type="InterPro" id="IPR030391">
    <property type="entry name" value="MeTrfase_TrmA_CS"/>
</dbReference>
<dbReference type="PROSITE" id="PS51687">
    <property type="entry name" value="SAM_MT_RNA_M5U"/>
    <property type="match status" value="1"/>
</dbReference>
<dbReference type="PANTHER" id="PTHR11061:SF30">
    <property type="entry name" value="TRNA (URACIL(54)-C(5))-METHYLTRANSFERASE"/>
    <property type="match status" value="1"/>
</dbReference>
<dbReference type="HOGENOM" id="CLU_014689_3_0_1"/>